<organism evidence="2 3">
    <name type="scientific">Pantoea phage vB_PagS_Vid5</name>
    <dbReference type="NCBI Taxonomy" id="2099652"/>
    <lineage>
        <taxon>Viruses</taxon>
        <taxon>Duplodnaviria</taxon>
        <taxon>Heunggongvirae</taxon>
        <taxon>Uroviricota</taxon>
        <taxon>Caudoviricetes</taxon>
        <taxon>Vidquintavirus</taxon>
        <taxon>Vidquintavirus Vid5</taxon>
    </lineage>
</organism>
<gene>
    <name evidence="2" type="ORF">Vid5_gp08</name>
</gene>
<sequence>MEKQKILDALNKLDSANDNHWTADGKPKVDTVKFLAGGAVTREDIDAVAPDYNRENRVVTGEETTEQTDTAKPVDQAADSTATGSETAQQNQDASQAPPVETAEPVPTDGTPSPEVDPEALAATNERNEEIKQQIESGELTVDGEKPQPGDALNPTANSPVVGTEQLGVQEDNDQSKKIDAALDLAIKGFANATVDTETDVTTLSDEQLQELVDKHQSVMNAVNQLQENVRTSGRAKLAVIDAAIVEQQSRQGGNAKQNEAEQLRKFRETQAQLEPLAPSLRENYVHPVNDPNTRKIRR</sequence>
<keyword evidence="3" id="KW-1185">Reference proteome</keyword>
<feature type="region of interest" description="Disordered" evidence="1">
    <location>
        <begin position="47"/>
        <end position="118"/>
    </location>
</feature>
<evidence type="ECO:0000313" key="3">
    <source>
        <dbReference type="Proteomes" id="UP000241629"/>
    </source>
</evidence>
<dbReference type="EMBL" id="MG948468">
    <property type="protein sequence ID" value="AVJ51763.1"/>
    <property type="molecule type" value="Genomic_DNA"/>
</dbReference>
<name>A0A2P1CKI7_9CAUD</name>
<dbReference type="Proteomes" id="UP000241629">
    <property type="component" value="Segment"/>
</dbReference>
<proteinExistence type="predicted"/>
<evidence type="ECO:0000313" key="2">
    <source>
        <dbReference type="EMBL" id="AVJ51763.1"/>
    </source>
</evidence>
<feature type="region of interest" description="Disordered" evidence="1">
    <location>
        <begin position="267"/>
        <end position="299"/>
    </location>
</feature>
<protein>
    <submittedName>
        <fullName evidence="2">Uncharacterized protein</fullName>
    </submittedName>
</protein>
<accession>A0A2P1CKI7</accession>
<dbReference type="OrthoDB" id="8293at10239"/>
<reference evidence="2 3" key="1">
    <citation type="submission" date="2018-02" db="EMBL/GenBank/DDBJ databases">
        <title>Complete genome sequence of Pantoea phage vB_PagS_Vid5.</title>
        <authorList>
            <person name="Truncaite L."/>
            <person name="Simoliunas E."/>
            <person name="Meskys R."/>
        </authorList>
    </citation>
    <scope>NUCLEOTIDE SEQUENCE [LARGE SCALE GENOMIC DNA]</scope>
</reference>
<feature type="region of interest" description="Disordered" evidence="1">
    <location>
        <begin position="137"/>
        <end position="161"/>
    </location>
</feature>
<evidence type="ECO:0000256" key="1">
    <source>
        <dbReference type="SAM" id="MobiDB-lite"/>
    </source>
</evidence>
<feature type="compositionally biased region" description="Polar residues" evidence="1">
    <location>
        <begin position="78"/>
        <end position="95"/>
    </location>
</feature>